<dbReference type="RefSeq" id="WP_049991423.1">
    <property type="nucleotide sequence ID" value="NZ_FOIS01000003.1"/>
</dbReference>
<evidence type="ECO:0000313" key="3">
    <source>
        <dbReference type="Proteomes" id="UP000183275"/>
    </source>
</evidence>
<feature type="compositionally biased region" description="Acidic residues" evidence="1">
    <location>
        <begin position="225"/>
        <end position="251"/>
    </location>
</feature>
<accession>A0A1I0PKZ3</accession>
<sequence>MSEPHDHDAATDVSIDEIGDLEEFEELTELEGPTGRVASMVTPALSSGTGPMVAGGLLLAAAIRALAANRSRAIPLGIAGTGLFGYGLYTRRSSDDAASGVPDVEGGTEGKESSDEASTATGSDDEVAGGPDAGDDDAESVEQIEFIETDDEPRQKPGLDSDEEEDPRRDTDEDVEIDLSDAAMADEASEATGPDPEQAQPAQVEDTEPDESPTEDASHMKVDPSEADESESEADATDEPAEDDESDESEE</sequence>
<keyword evidence="3" id="KW-1185">Reference proteome</keyword>
<gene>
    <name evidence="2" type="ORF">SAMN05216285_2679</name>
</gene>
<dbReference type="AlphaFoldDB" id="A0A1I0PKZ3"/>
<dbReference type="Proteomes" id="UP000183275">
    <property type="component" value="Unassembled WGS sequence"/>
</dbReference>
<protein>
    <submittedName>
        <fullName evidence="2">Uncharacterized protein</fullName>
    </submittedName>
</protein>
<evidence type="ECO:0000256" key="1">
    <source>
        <dbReference type="SAM" id="MobiDB-lite"/>
    </source>
</evidence>
<evidence type="ECO:0000313" key="2">
    <source>
        <dbReference type="EMBL" id="SEW14999.1"/>
    </source>
</evidence>
<organism evidence="2 3">
    <name type="scientific">Natrinema salifodinae</name>
    <dbReference type="NCBI Taxonomy" id="1202768"/>
    <lineage>
        <taxon>Archaea</taxon>
        <taxon>Methanobacteriati</taxon>
        <taxon>Methanobacteriota</taxon>
        <taxon>Stenosarchaea group</taxon>
        <taxon>Halobacteria</taxon>
        <taxon>Halobacteriales</taxon>
        <taxon>Natrialbaceae</taxon>
        <taxon>Natrinema</taxon>
    </lineage>
</organism>
<feature type="compositionally biased region" description="Acidic residues" evidence="1">
    <location>
        <begin position="205"/>
        <end position="214"/>
    </location>
</feature>
<feature type="region of interest" description="Disordered" evidence="1">
    <location>
        <begin position="94"/>
        <end position="251"/>
    </location>
</feature>
<dbReference type="EMBL" id="FOIS01000003">
    <property type="protein sequence ID" value="SEW14999.1"/>
    <property type="molecule type" value="Genomic_DNA"/>
</dbReference>
<dbReference type="OrthoDB" id="177940at2157"/>
<reference evidence="3" key="1">
    <citation type="submission" date="2016-10" db="EMBL/GenBank/DDBJ databases">
        <authorList>
            <person name="Varghese N."/>
        </authorList>
    </citation>
    <scope>NUCLEOTIDE SEQUENCE [LARGE SCALE GENOMIC DNA]</scope>
    <source>
        <strain evidence="3">CGMCC 1.12284</strain>
    </source>
</reference>
<proteinExistence type="predicted"/>
<name>A0A1I0PKZ3_9EURY</name>
<feature type="compositionally biased region" description="Acidic residues" evidence="1">
    <location>
        <begin position="123"/>
        <end position="151"/>
    </location>
</feature>
<dbReference type="eggNOG" id="arCOG03730">
    <property type="taxonomic scope" value="Archaea"/>
</dbReference>